<sequence>MKRSRGLRSASRKKLSKSIRDKGLSPITRSLISYNEGEKVSIVIDPSIQKGQPHSRFHGLTGEVIGTQGQAYLVKTRIGKMYKELIVRSEHLRKAN</sequence>
<evidence type="ECO:0000256" key="1">
    <source>
        <dbReference type="ARBA" id="ARBA00008427"/>
    </source>
</evidence>
<evidence type="ECO:0000256" key="2">
    <source>
        <dbReference type="ARBA" id="ARBA00022980"/>
    </source>
</evidence>
<dbReference type="SUPFAM" id="SSF50104">
    <property type="entry name" value="Translation proteins SH3-like domain"/>
    <property type="match status" value="1"/>
</dbReference>
<dbReference type="GO" id="GO:0005840">
    <property type="term" value="C:ribosome"/>
    <property type="evidence" value="ECO:0007669"/>
    <property type="project" value="UniProtKB-KW"/>
</dbReference>
<keyword evidence="2 5" id="KW-0689">Ribosomal protein</keyword>
<feature type="compositionally biased region" description="Basic residues" evidence="6">
    <location>
        <begin position="1"/>
        <end position="17"/>
    </location>
</feature>
<dbReference type="FunFam" id="2.30.30.70:FF:000001">
    <property type="entry name" value="60S ribosomal protein L21"/>
    <property type="match status" value="1"/>
</dbReference>
<dbReference type="Gene3D" id="2.30.30.70">
    <property type="entry name" value="Ribosomal protein L21"/>
    <property type="match status" value="1"/>
</dbReference>
<dbReference type="GO" id="GO:0003735">
    <property type="term" value="F:structural constituent of ribosome"/>
    <property type="evidence" value="ECO:0007669"/>
    <property type="project" value="InterPro"/>
</dbReference>
<accession>A0A1J5TVV5</accession>
<dbReference type="InterPro" id="IPR018259">
    <property type="entry name" value="Ribosomal_eL21_CS"/>
</dbReference>
<evidence type="ECO:0000313" key="8">
    <source>
        <dbReference type="Proteomes" id="UP000183815"/>
    </source>
</evidence>
<comment type="similarity">
    <text evidence="1 5">Belongs to the eukaryotic ribosomal protein eL21 family.</text>
</comment>
<dbReference type="InterPro" id="IPR008991">
    <property type="entry name" value="Translation_prot_SH3-like_sf"/>
</dbReference>
<dbReference type="GO" id="GO:1990904">
    <property type="term" value="C:ribonucleoprotein complex"/>
    <property type="evidence" value="ECO:0007669"/>
    <property type="project" value="UniProtKB-KW"/>
</dbReference>
<gene>
    <name evidence="5" type="primary">rpl21e</name>
    <name evidence="7" type="ORF">BEU04_00870</name>
</gene>
<evidence type="ECO:0000313" key="7">
    <source>
        <dbReference type="EMBL" id="OIR20384.1"/>
    </source>
</evidence>
<keyword evidence="3 5" id="KW-0687">Ribonucleoprotein</keyword>
<feature type="region of interest" description="Disordered" evidence="6">
    <location>
        <begin position="1"/>
        <end position="21"/>
    </location>
</feature>
<evidence type="ECO:0000256" key="3">
    <source>
        <dbReference type="ARBA" id="ARBA00023274"/>
    </source>
</evidence>
<dbReference type="NCBIfam" id="NF003303">
    <property type="entry name" value="PRK04306.1"/>
    <property type="match status" value="1"/>
</dbReference>
<dbReference type="PANTHER" id="PTHR20981">
    <property type="entry name" value="60S RIBOSOMAL PROTEIN L21"/>
    <property type="match status" value="1"/>
</dbReference>
<dbReference type="EMBL" id="MIYU01000001">
    <property type="protein sequence ID" value="OIR20384.1"/>
    <property type="molecule type" value="Genomic_DNA"/>
</dbReference>
<protein>
    <recommendedName>
        <fullName evidence="4 5">Large ribosomal subunit protein eL21</fullName>
    </recommendedName>
</protein>
<reference evidence="7 8" key="1">
    <citation type="submission" date="2016-08" db="EMBL/GenBank/DDBJ databases">
        <title>New Insights into Marine Group III Euryarchaeota, from dark to light.</title>
        <authorList>
            <person name="Haro-Moreno J.M."/>
            <person name="Rodriguez-Valera F."/>
            <person name="Lopez-Garcia P."/>
            <person name="Moreira D."/>
            <person name="Martin-Cuadrado A.B."/>
        </authorList>
    </citation>
    <scope>NUCLEOTIDE SEQUENCE [LARGE SCALE GENOMIC DNA]</scope>
    <source>
        <strain evidence="7">CG-Bathy1</strain>
    </source>
</reference>
<dbReference type="InterPro" id="IPR001147">
    <property type="entry name" value="Ribosomal_eL21"/>
</dbReference>
<dbReference type="PROSITE" id="PS01171">
    <property type="entry name" value="RIBOSOMAL_L21E"/>
    <property type="match status" value="1"/>
</dbReference>
<dbReference type="Proteomes" id="UP000183815">
    <property type="component" value="Unassembled WGS sequence"/>
</dbReference>
<dbReference type="InterPro" id="IPR036948">
    <property type="entry name" value="Ribosomal_eL21_sf"/>
</dbReference>
<evidence type="ECO:0000256" key="6">
    <source>
        <dbReference type="SAM" id="MobiDB-lite"/>
    </source>
</evidence>
<organism evidence="7 8">
    <name type="scientific">Marine Group III euryarchaeote CG-Bathy1</name>
    <dbReference type="NCBI Taxonomy" id="1889001"/>
    <lineage>
        <taxon>Archaea</taxon>
        <taxon>Methanobacteriati</taxon>
        <taxon>Thermoplasmatota</taxon>
        <taxon>Thermoplasmata</taxon>
        <taxon>Candidatus Thermoprofundales</taxon>
    </lineage>
</organism>
<evidence type="ECO:0000256" key="4">
    <source>
        <dbReference type="ARBA" id="ARBA00035219"/>
    </source>
</evidence>
<evidence type="ECO:0000256" key="5">
    <source>
        <dbReference type="HAMAP-Rule" id="MF_00369"/>
    </source>
</evidence>
<dbReference type="HAMAP" id="MF_00369">
    <property type="entry name" value="Ribosomal_eL21"/>
    <property type="match status" value="1"/>
</dbReference>
<dbReference type="Pfam" id="PF01157">
    <property type="entry name" value="Ribosomal_L21e"/>
    <property type="match status" value="1"/>
</dbReference>
<dbReference type="AlphaFoldDB" id="A0A1J5TVV5"/>
<proteinExistence type="inferred from homology"/>
<name>A0A1J5TVV5_9ARCH</name>
<dbReference type="InterPro" id="IPR022856">
    <property type="entry name" value="Ribosomal_eL21_arc"/>
</dbReference>
<dbReference type="GO" id="GO:0006412">
    <property type="term" value="P:translation"/>
    <property type="evidence" value="ECO:0007669"/>
    <property type="project" value="UniProtKB-UniRule"/>
</dbReference>
<comment type="caution">
    <text evidence="7">The sequence shown here is derived from an EMBL/GenBank/DDBJ whole genome shotgun (WGS) entry which is preliminary data.</text>
</comment>